<evidence type="ECO:0000313" key="4">
    <source>
        <dbReference type="EMBL" id="AEI65208.1"/>
    </source>
</evidence>
<protein>
    <recommendedName>
        <fullName evidence="6">Lipoprotein</fullName>
    </recommendedName>
</protein>
<accession>F8CL83</accession>
<reference evidence="4 5" key="1">
    <citation type="journal article" date="2011" name="J. Bacteriol.">
        <title>Genome sequence of the halotolerant marine bacterium Myxococcus fulvus HW-1.</title>
        <authorList>
            <person name="Li Z.F."/>
            <person name="Li X."/>
            <person name="Liu H."/>
            <person name="Liu X."/>
            <person name="Han K."/>
            <person name="Wu Z.H."/>
            <person name="Hu W."/>
            <person name="Li F.F."/>
            <person name="Li Y.Z."/>
        </authorList>
    </citation>
    <scope>NUCLEOTIDE SEQUENCE [LARGE SCALE GENOMIC DNA]</scope>
    <source>
        <strain evidence="5">ATCC BAA-855 / HW-1</strain>
    </source>
</reference>
<dbReference type="EMBL" id="CP002830">
    <property type="protein sequence ID" value="AEI65208.1"/>
    <property type="molecule type" value="Genomic_DNA"/>
</dbReference>
<keyword evidence="2" id="KW-0812">Transmembrane</keyword>
<feature type="transmembrane region" description="Helical" evidence="2">
    <location>
        <begin position="130"/>
        <end position="149"/>
    </location>
</feature>
<keyword evidence="2" id="KW-1133">Transmembrane helix</keyword>
<proteinExistence type="predicted"/>
<evidence type="ECO:0000256" key="2">
    <source>
        <dbReference type="SAM" id="Phobius"/>
    </source>
</evidence>
<evidence type="ECO:0000256" key="3">
    <source>
        <dbReference type="SAM" id="SignalP"/>
    </source>
</evidence>
<organism evidence="4 5">
    <name type="scientific">Myxococcus fulvus (strain ATCC BAA-855 / HW-1)</name>
    <dbReference type="NCBI Taxonomy" id="483219"/>
    <lineage>
        <taxon>Bacteria</taxon>
        <taxon>Pseudomonadati</taxon>
        <taxon>Myxococcota</taxon>
        <taxon>Myxococcia</taxon>
        <taxon>Myxococcales</taxon>
        <taxon>Cystobacterineae</taxon>
        <taxon>Myxococcaceae</taxon>
        <taxon>Myxococcus</taxon>
    </lineage>
</organism>
<sequence>MASARKPCSHYALPAPMHSLANSSLLLSLLLPCLALAQPTDDAPRRQELDGAPPQRPEAPQRAAPTRTAAPLRMSAPHDEPFPLGARLVGESVGGALIGATGLAVAFLGGVLVTDQVSCGYSECRKGRSVSLLSASIGMGLGAASGVYLGGSLMDARGGLLPTLLGGLAGTAAPLALVALSDGDVSWGALTATFAVPVATSILAFELSHGADQRRRREERPVMVPTVSLAPGGGALGLTGRF</sequence>
<name>F8CL83_MYXFH</name>
<evidence type="ECO:0008006" key="6">
    <source>
        <dbReference type="Google" id="ProtNLM"/>
    </source>
</evidence>
<evidence type="ECO:0000256" key="1">
    <source>
        <dbReference type="SAM" id="MobiDB-lite"/>
    </source>
</evidence>
<feature type="transmembrane region" description="Helical" evidence="2">
    <location>
        <begin position="187"/>
        <end position="207"/>
    </location>
</feature>
<keyword evidence="2" id="KW-0472">Membrane</keyword>
<feature type="chain" id="PRO_5003368262" description="Lipoprotein" evidence="3">
    <location>
        <begin position="38"/>
        <end position="242"/>
    </location>
</feature>
<dbReference type="AlphaFoldDB" id="F8CL83"/>
<dbReference type="KEGG" id="mfu:LILAB_16525"/>
<feature type="region of interest" description="Disordered" evidence="1">
    <location>
        <begin position="41"/>
        <end position="76"/>
    </location>
</feature>
<feature type="compositionally biased region" description="Low complexity" evidence="1">
    <location>
        <begin position="58"/>
        <end position="71"/>
    </location>
</feature>
<feature type="signal peptide" evidence="3">
    <location>
        <begin position="1"/>
        <end position="37"/>
    </location>
</feature>
<keyword evidence="3" id="KW-0732">Signal</keyword>
<gene>
    <name evidence="4" type="ordered locus">LILAB_16525</name>
</gene>
<dbReference type="Proteomes" id="UP000000488">
    <property type="component" value="Chromosome"/>
</dbReference>
<feature type="transmembrane region" description="Helical" evidence="2">
    <location>
        <begin position="161"/>
        <end position="181"/>
    </location>
</feature>
<evidence type="ECO:0000313" key="5">
    <source>
        <dbReference type="Proteomes" id="UP000000488"/>
    </source>
</evidence>
<dbReference type="HOGENOM" id="CLU_1204204_0_0_7"/>